<evidence type="ECO:0000313" key="1">
    <source>
        <dbReference type="EMBL" id="MFJ1471525.1"/>
    </source>
</evidence>
<organism evidence="1 2">
    <name type="scientific">Massilia orientalis</name>
    <dbReference type="NCBI Taxonomy" id="3050128"/>
    <lineage>
        <taxon>Bacteria</taxon>
        <taxon>Pseudomonadati</taxon>
        <taxon>Pseudomonadota</taxon>
        <taxon>Betaproteobacteria</taxon>
        <taxon>Burkholderiales</taxon>
        <taxon>Oxalobacteraceae</taxon>
        <taxon>Telluria group</taxon>
        <taxon>Massilia</taxon>
    </lineage>
</organism>
<reference evidence="1" key="1">
    <citation type="submission" date="2024-11" db="EMBL/GenBank/DDBJ databases">
        <title>Description of Massilia orientalis sp. nov., isolated from rhizosphere soil of Ageratina adenophora.</title>
        <authorList>
            <person name="Wang Y."/>
        </authorList>
    </citation>
    <scope>NUCLEOTIDE SEQUENCE</scope>
    <source>
        <strain evidence="1">YIM B02787</strain>
    </source>
</reference>
<dbReference type="EMBL" id="JASNRB020000023">
    <property type="protein sequence ID" value="MFJ1471525.1"/>
    <property type="molecule type" value="Genomic_DNA"/>
</dbReference>
<evidence type="ECO:0000313" key="2">
    <source>
        <dbReference type="Proteomes" id="UP001168096"/>
    </source>
</evidence>
<keyword evidence="2" id="KW-1185">Reference proteome</keyword>
<dbReference type="Proteomes" id="UP001168096">
    <property type="component" value="Unassembled WGS sequence"/>
</dbReference>
<gene>
    <name evidence="1" type="ORF">QPK29_027715</name>
</gene>
<proteinExistence type="predicted"/>
<protein>
    <submittedName>
        <fullName evidence="1">VOC family protein</fullName>
    </submittedName>
</protein>
<sequence>MERNVVGWFEIYVDDMKRARAFYEAVFETKLDNLAPEGGEAPGGLEMWAFTGDPNAGGVAGSIVRMEGCKAGGNSTIVYFSCADCAVEAARAAANGGRIFKDKFSIGQYGHIALVEDTEGNIIGLHSMN</sequence>
<name>A0ACC7MJ35_9BURK</name>
<comment type="caution">
    <text evidence="1">The sequence shown here is derived from an EMBL/GenBank/DDBJ whole genome shotgun (WGS) entry which is preliminary data.</text>
</comment>
<accession>A0ACC7MJ35</accession>